<dbReference type="AlphaFoldDB" id="A0AAV9Y3J2"/>
<keyword evidence="1" id="KW-0812">Transmembrane</keyword>
<keyword evidence="3" id="KW-1185">Reference proteome</keyword>
<evidence type="ECO:0000313" key="3">
    <source>
        <dbReference type="Proteomes" id="UP001311799"/>
    </source>
</evidence>
<name>A0AAV9Y3J2_9CRYT</name>
<evidence type="ECO:0000313" key="2">
    <source>
        <dbReference type="EMBL" id="KAK6591102.1"/>
    </source>
</evidence>
<keyword evidence="1" id="KW-0472">Membrane</keyword>
<gene>
    <name evidence="2" type="ORF">RS030_111927</name>
</gene>
<feature type="transmembrane region" description="Helical" evidence="1">
    <location>
        <begin position="117"/>
        <end position="137"/>
    </location>
</feature>
<sequence>MYITGVSLINDKIPLYRSIIRNEFILNNLFFFNERYFSSIKIKKDIQYYPNYSFINKYNYTNNILKKRLLLNSHSEKQIHSSKSSNLYGNRTCFAKYDYIKNNIFLNKLSKIRNVRLGYTLVVTTIILYLLSLINHYKIKIYDKGFNNTGEFNKNNTSSSNIVVKYIINIFNDPKLEESLKNLVKKILISTIKECNDESLVNWKLLLKSTINEFESEFGNGIANILKTKAIQEWIYSTVNDVVDYLSKTPEIVSKTSSLFSEAINHKIFTEDSKIWFDEFVKKYIVNNKEIIHSFNQLLVNLFNTKETQNNINNIFYQYLSNRNTKEYLNIAIWDVFKNYIFYPKYWFTGVNKQRIESIKNDEKDQQSK</sequence>
<proteinExistence type="predicted"/>
<dbReference type="Proteomes" id="UP001311799">
    <property type="component" value="Unassembled WGS sequence"/>
</dbReference>
<accession>A0AAV9Y3J2</accession>
<organism evidence="2 3">
    <name type="scientific">Cryptosporidium xiaoi</name>
    <dbReference type="NCBI Taxonomy" id="659607"/>
    <lineage>
        <taxon>Eukaryota</taxon>
        <taxon>Sar</taxon>
        <taxon>Alveolata</taxon>
        <taxon>Apicomplexa</taxon>
        <taxon>Conoidasida</taxon>
        <taxon>Coccidia</taxon>
        <taxon>Eucoccidiorida</taxon>
        <taxon>Eimeriorina</taxon>
        <taxon>Cryptosporidiidae</taxon>
        <taxon>Cryptosporidium</taxon>
    </lineage>
</organism>
<reference evidence="2 3" key="1">
    <citation type="submission" date="2023-10" db="EMBL/GenBank/DDBJ databases">
        <title>Comparative genomics analysis reveals potential genetic determinants of host preference in Cryptosporidium xiaoi.</title>
        <authorList>
            <person name="Xiao L."/>
            <person name="Li J."/>
        </authorList>
    </citation>
    <scope>NUCLEOTIDE SEQUENCE [LARGE SCALE GENOMIC DNA]</scope>
    <source>
        <strain evidence="2 3">52996</strain>
    </source>
</reference>
<comment type="caution">
    <text evidence="2">The sequence shown here is derived from an EMBL/GenBank/DDBJ whole genome shotgun (WGS) entry which is preliminary data.</text>
</comment>
<evidence type="ECO:0000256" key="1">
    <source>
        <dbReference type="SAM" id="Phobius"/>
    </source>
</evidence>
<protein>
    <submittedName>
        <fullName evidence="2">Uncharacterized protein</fullName>
    </submittedName>
</protein>
<keyword evidence="1" id="KW-1133">Transmembrane helix</keyword>
<dbReference type="EMBL" id="JAWDEY010000002">
    <property type="protein sequence ID" value="KAK6591102.1"/>
    <property type="molecule type" value="Genomic_DNA"/>
</dbReference>